<dbReference type="SMART" id="SM00922">
    <property type="entry name" value="MR_MLE"/>
    <property type="match status" value="1"/>
</dbReference>
<name>A0A2T2XDI1_9FIRM</name>
<dbReference type="InterPro" id="IPR034593">
    <property type="entry name" value="DgoD-like"/>
</dbReference>
<dbReference type="InterPro" id="IPR029017">
    <property type="entry name" value="Enolase-like_N"/>
</dbReference>
<dbReference type="SFLD" id="SFLDS00001">
    <property type="entry name" value="Enolase"/>
    <property type="match status" value="1"/>
</dbReference>
<proteinExistence type="predicted"/>
<dbReference type="Gene3D" id="3.30.390.10">
    <property type="entry name" value="Enolase-like, N-terminal domain"/>
    <property type="match status" value="1"/>
</dbReference>
<dbReference type="Pfam" id="PF13378">
    <property type="entry name" value="MR_MLE_C"/>
    <property type="match status" value="1"/>
</dbReference>
<protein>
    <submittedName>
        <fullName evidence="3">Mandelate racemase/muconate lactonizing enzyme family protein</fullName>
    </submittedName>
</protein>
<evidence type="ECO:0000313" key="4">
    <source>
        <dbReference type="Proteomes" id="UP000242972"/>
    </source>
</evidence>
<dbReference type="GO" id="GO:0046872">
    <property type="term" value="F:metal ion binding"/>
    <property type="evidence" value="ECO:0007669"/>
    <property type="project" value="UniProtKB-KW"/>
</dbReference>
<evidence type="ECO:0000313" key="3">
    <source>
        <dbReference type="EMBL" id="PSR32573.1"/>
    </source>
</evidence>
<feature type="domain" description="Mandelate racemase/muconate lactonizing enzyme C-terminal" evidence="2">
    <location>
        <begin position="179"/>
        <end position="276"/>
    </location>
</feature>
<dbReference type="CDD" id="cd03316">
    <property type="entry name" value="MR_like"/>
    <property type="match status" value="1"/>
</dbReference>
<dbReference type="SFLD" id="SFLDG00179">
    <property type="entry name" value="mandelate_racemase"/>
    <property type="match status" value="1"/>
</dbReference>
<dbReference type="InterPro" id="IPR013341">
    <property type="entry name" value="Mandelate_racemase_N_dom"/>
</dbReference>
<dbReference type="InterPro" id="IPR029065">
    <property type="entry name" value="Enolase_C-like"/>
</dbReference>
<organism evidence="3 4">
    <name type="scientific">Sulfobacillus benefaciens</name>
    <dbReference type="NCBI Taxonomy" id="453960"/>
    <lineage>
        <taxon>Bacteria</taxon>
        <taxon>Bacillati</taxon>
        <taxon>Bacillota</taxon>
        <taxon>Clostridia</taxon>
        <taxon>Eubacteriales</taxon>
        <taxon>Clostridiales Family XVII. Incertae Sedis</taxon>
        <taxon>Sulfobacillus</taxon>
    </lineage>
</organism>
<keyword evidence="1" id="KW-0479">Metal-binding</keyword>
<dbReference type="InterPro" id="IPR036849">
    <property type="entry name" value="Enolase-like_C_sf"/>
</dbReference>
<accession>A0A2T2XDI1</accession>
<evidence type="ECO:0000256" key="1">
    <source>
        <dbReference type="ARBA" id="ARBA00022723"/>
    </source>
</evidence>
<dbReference type="SUPFAM" id="SSF54826">
    <property type="entry name" value="Enolase N-terminal domain-like"/>
    <property type="match status" value="1"/>
</dbReference>
<comment type="caution">
    <text evidence="3">The sequence shown here is derived from an EMBL/GenBank/DDBJ whole genome shotgun (WGS) entry which is preliminary data.</text>
</comment>
<dbReference type="Gene3D" id="3.20.20.120">
    <property type="entry name" value="Enolase-like C-terminal domain"/>
    <property type="match status" value="1"/>
</dbReference>
<dbReference type="PANTHER" id="PTHR48080">
    <property type="entry name" value="D-GALACTONATE DEHYDRATASE-RELATED"/>
    <property type="match status" value="1"/>
</dbReference>
<dbReference type="InterPro" id="IPR013342">
    <property type="entry name" value="Mandelate_racemase_C"/>
</dbReference>
<gene>
    <name evidence="3" type="ORF">C7B46_13715</name>
</gene>
<reference evidence="3 4" key="1">
    <citation type="journal article" date="2014" name="BMC Genomics">
        <title>Comparison of environmental and isolate Sulfobacillus genomes reveals diverse carbon, sulfur, nitrogen, and hydrogen metabolisms.</title>
        <authorList>
            <person name="Justice N.B."/>
            <person name="Norman A."/>
            <person name="Brown C.T."/>
            <person name="Singh A."/>
            <person name="Thomas B.C."/>
            <person name="Banfield J.F."/>
        </authorList>
    </citation>
    <scope>NUCLEOTIDE SEQUENCE [LARGE SCALE GENOMIC DNA]</scope>
    <source>
        <strain evidence="3">AMDSBA4</strain>
    </source>
</reference>
<dbReference type="Pfam" id="PF02746">
    <property type="entry name" value="MR_MLE_N"/>
    <property type="match status" value="1"/>
</dbReference>
<evidence type="ECO:0000259" key="2">
    <source>
        <dbReference type="SMART" id="SM00922"/>
    </source>
</evidence>
<dbReference type="SUPFAM" id="SSF51604">
    <property type="entry name" value="Enolase C-terminal domain-like"/>
    <property type="match status" value="1"/>
</dbReference>
<dbReference type="Proteomes" id="UP000242972">
    <property type="component" value="Unassembled WGS sequence"/>
</dbReference>
<dbReference type="AlphaFoldDB" id="A0A2T2XDI1"/>
<dbReference type="EMBL" id="PXYW01000036">
    <property type="protein sequence ID" value="PSR32573.1"/>
    <property type="molecule type" value="Genomic_DNA"/>
</dbReference>
<sequence length="419" mass="45412">MAQLANGEKEETGMHITDVGIWIIRMPWPELTIGDKSTNPPPFLPQSRYFVRPENGCLYAGDLESVVVEVRTDQGISGWGEAQSPIGATATASLIQEVVVPQILGQDPLDREVIWDNLGRSMATRGHFTGVYRDAVAAVDIALWDLVGHALNVPVATLLGGIRRTRLEAYVSGVPGSTASRRTERARDLMEAQGFRHFKLALGYGVSEDVDEVRMMRDAVGNRVGLYVDAHWHYTATEAIRLGSALDALHVGFLEAPVPTENEEAFIRVGENTQIPLAVGEEFRSVRQHYRLLATGLVGVLQPDVGRCGITGCQEIVHLAKLFGIPVAPHVGVGLGIYVAAALQLAAALPQFYLMECDPDPGLILANQLLETPLVIDHGAYLLPDGPGLGVTVNRECLPSPFSGTEEYQERSGVGDLKR</sequence>